<name>A0AAV7TZW4_PLEWA</name>
<comment type="caution">
    <text evidence="1">The sequence shown here is derived from an EMBL/GenBank/DDBJ whole genome shotgun (WGS) entry which is preliminary data.</text>
</comment>
<protein>
    <submittedName>
        <fullName evidence="1">Uncharacterized protein</fullName>
    </submittedName>
</protein>
<organism evidence="1 2">
    <name type="scientific">Pleurodeles waltl</name>
    <name type="common">Iberian ribbed newt</name>
    <dbReference type="NCBI Taxonomy" id="8319"/>
    <lineage>
        <taxon>Eukaryota</taxon>
        <taxon>Metazoa</taxon>
        <taxon>Chordata</taxon>
        <taxon>Craniata</taxon>
        <taxon>Vertebrata</taxon>
        <taxon>Euteleostomi</taxon>
        <taxon>Amphibia</taxon>
        <taxon>Batrachia</taxon>
        <taxon>Caudata</taxon>
        <taxon>Salamandroidea</taxon>
        <taxon>Salamandridae</taxon>
        <taxon>Pleurodelinae</taxon>
        <taxon>Pleurodeles</taxon>
    </lineage>
</organism>
<accession>A0AAV7TZW4</accession>
<gene>
    <name evidence="1" type="ORF">NDU88_007372</name>
</gene>
<reference evidence="1" key="1">
    <citation type="journal article" date="2022" name="bioRxiv">
        <title>Sequencing and chromosome-scale assembly of the giantPleurodeles waltlgenome.</title>
        <authorList>
            <person name="Brown T."/>
            <person name="Elewa A."/>
            <person name="Iarovenko S."/>
            <person name="Subramanian E."/>
            <person name="Araus A.J."/>
            <person name="Petzold A."/>
            <person name="Susuki M."/>
            <person name="Suzuki K.-i.T."/>
            <person name="Hayashi T."/>
            <person name="Toyoda A."/>
            <person name="Oliveira C."/>
            <person name="Osipova E."/>
            <person name="Leigh N.D."/>
            <person name="Simon A."/>
            <person name="Yun M.H."/>
        </authorList>
    </citation>
    <scope>NUCLEOTIDE SEQUENCE</scope>
    <source>
        <strain evidence="1">20211129_DDA</strain>
        <tissue evidence="1">Liver</tissue>
    </source>
</reference>
<proteinExistence type="predicted"/>
<dbReference type="Proteomes" id="UP001066276">
    <property type="component" value="Chromosome 3_2"/>
</dbReference>
<sequence length="86" mass="9701">MCGLPPRQAHLHRAQGFLKVACRCVIQASPHGATDSRTQAHGRHWELCTSPGTRRLVAARPLFYRQSKEAPQRGRKKNLFRVSIPC</sequence>
<dbReference type="AlphaFoldDB" id="A0AAV7TZW4"/>
<keyword evidence="2" id="KW-1185">Reference proteome</keyword>
<evidence type="ECO:0000313" key="2">
    <source>
        <dbReference type="Proteomes" id="UP001066276"/>
    </source>
</evidence>
<evidence type="ECO:0000313" key="1">
    <source>
        <dbReference type="EMBL" id="KAJ1182178.1"/>
    </source>
</evidence>
<dbReference type="EMBL" id="JANPWB010000006">
    <property type="protein sequence ID" value="KAJ1182178.1"/>
    <property type="molecule type" value="Genomic_DNA"/>
</dbReference>